<feature type="compositionally biased region" description="Polar residues" evidence="8">
    <location>
        <begin position="1191"/>
        <end position="1205"/>
    </location>
</feature>
<evidence type="ECO:0000256" key="3">
    <source>
        <dbReference type="ARBA" id="ARBA00022553"/>
    </source>
</evidence>
<name>A0A6L2PXZ9_COPFO</name>
<feature type="region of interest" description="Disordered" evidence="8">
    <location>
        <begin position="1012"/>
        <end position="1249"/>
    </location>
</feature>
<feature type="compositionally biased region" description="Basic and acidic residues" evidence="8">
    <location>
        <begin position="1069"/>
        <end position="1080"/>
    </location>
</feature>
<feature type="compositionally biased region" description="Low complexity" evidence="8">
    <location>
        <begin position="1153"/>
        <end position="1165"/>
    </location>
</feature>
<organism evidence="9 10">
    <name type="scientific">Coptotermes formosanus</name>
    <name type="common">Formosan subterranean termite</name>
    <dbReference type="NCBI Taxonomy" id="36987"/>
    <lineage>
        <taxon>Eukaryota</taxon>
        <taxon>Metazoa</taxon>
        <taxon>Ecdysozoa</taxon>
        <taxon>Arthropoda</taxon>
        <taxon>Hexapoda</taxon>
        <taxon>Insecta</taxon>
        <taxon>Pterygota</taxon>
        <taxon>Neoptera</taxon>
        <taxon>Polyneoptera</taxon>
        <taxon>Dictyoptera</taxon>
        <taxon>Blattodea</taxon>
        <taxon>Blattoidea</taxon>
        <taxon>Termitoidae</taxon>
        <taxon>Rhinotermitidae</taxon>
        <taxon>Coptotermes</taxon>
    </lineage>
</organism>
<dbReference type="EMBL" id="BLKM01000702">
    <property type="protein sequence ID" value="GFG37511.1"/>
    <property type="molecule type" value="Genomic_DNA"/>
</dbReference>
<feature type="compositionally biased region" description="Polar residues" evidence="8">
    <location>
        <begin position="487"/>
        <end position="496"/>
    </location>
</feature>
<dbReference type="GO" id="GO:0016538">
    <property type="term" value="F:cyclin-dependent protein serine/threonine kinase regulator activity"/>
    <property type="evidence" value="ECO:0007669"/>
    <property type="project" value="InterPro"/>
</dbReference>
<feature type="compositionally biased region" description="Basic and acidic residues" evidence="8">
    <location>
        <begin position="664"/>
        <end position="681"/>
    </location>
</feature>
<feature type="compositionally biased region" description="Basic residues" evidence="8">
    <location>
        <begin position="1032"/>
        <end position="1052"/>
    </location>
</feature>
<dbReference type="GO" id="GO:0005634">
    <property type="term" value="C:nucleus"/>
    <property type="evidence" value="ECO:0007669"/>
    <property type="project" value="UniProtKB-SubCell"/>
</dbReference>
<keyword evidence="7" id="KW-0539">Nucleus</keyword>
<evidence type="ECO:0000313" key="9">
    <source>
        <dbReference type="EMBL" id="GFG37511.1"/>
    </source>
</evidence>
<feature type="compositionally biased region" description="Basic and acidic residues" evidence="8">
    <location>
        <begin position="615"/>
        <end position="628"/>
    </location>
</feature>
<evidence type="ECO:0000256" key="5">
    <source>
        <dbReference type="ARBA" id="ARBA00023127"/>
    </source>
</evidence>
<evidence type="ECO:0000256" key="6">
    <source>
        <dbReference type="ARBA" id="ARBA00023163"/>
    </source>
</evidence>
<keyword evidence="6" id="KW-0804">Transcription</keyword>
<proteinExistence type="inferred from homology"/>
<feature type="compositionally biased region" description="Polar residues" evidence="8">
    <location>
        <begin position="1121"/>
        <end position="1132"/>
    </location>
</feature>
<keyword evidence="3" id="KW-0597">Phosphoprotein</keyword>
<dbReference type="Gene3D" id="1.10.472.10">
    <property type="entry name" value="Cyclin-like"/>
    <property type="match status" value="2"/>
</dbReference>
<feature type="compositionally biased region" description="Polar residues" evidence="8">
    <location>
        <begin position="425"/>
        <end position="443"/>
    </location>
</feature>
<feature type="compositionally biased region" description="Polar residues" evidence="8">
    <location>
        <begin position="305"/>
        <end position="314"/>
    </location>
</feature>
<feature type="compositionally biased region" description="Pro residues" evidence="8">
    <location>
        <begin position="820"/>
        <end position="831"/>
    </location>
</feature>
<dbReference type="InterPro" id="IPR036915">
    <property type="entry name" value="Cyclin-like_sf"/>
</dbReference>
<feature type="compositionally biased region" description="Polar residues" evidence="8">
    <location>
        <begin position="252"/>
        <end position="268"/>
    </location>
</feature>
<keyword evidence="10" id="KW-1185">Reference proteome</keyword>
<evidence type="ECO:0000256" key="1">
    <source>
        <dbReference type="ARBA" id="ARBA00004123"/>
    </source>
</evidence>
<evidence type="ECO:0000256" key="7">
    <source>
        <dbReference type="ARBA" id="ARBA00023242"/>
    </source>
</evidence>
<dbReference type="SUPFAM" id="SSF47954">
    <property type="entry name" value="Cyclin-like"/>
    <property type="match status" value="2"/>
</dbReference>
<feature type="compositionally biased region" description="Gly residues" evidence="8">
    <location>
        <begin position="1230"/>
        <end position="1239"/>
    </location>
</feature>
<feature type="region of interest" description="Disordered" evidence="8">
    <location>
        <begin position="768"/>
        <end position="837"/>
    </location>
</feature>
<dbReference type="InParanoid" id="A0A6L2PXZ9"/>
<feature type="compositionally biased region" description="Basic and acidic residues" evidence="8">
    <location>
        <begin position="355"/>
        <end position="379"/>
    </location>
</feature>
<feature type="compositionally biased region" description="Basic and acidic residues" evidence="8">
    <location>
        <begin position="572"/>
        <end position="587"/>
    </location>
</feature>
<feature type="compositionally biased region" description="Polar residues" evidence="8">
    <location>
        <begin position="800"/>
        <end position="817"/>
    </location>
</feature>
<evidence type="ECO:0000256" key="2">
    <source>
        <dbReference type="ARBA" id="ARBA00008638"/>
    </source>
</evidence>
<feature type="compositionally biased region" description="Polar residues" evidence="8">
    <location>
        <begin position="1018"/>
        <end position="1029"/>
    </location>
</feature>
<feature type="region of interest" description="Disordered" evidence="8">
    <location>
        <begin position="615"/>
        <end position="717"/>
    </location>
</feature>
<comment type="similarity">
    <text evidence="2">Belongs to the cyclin family. Cyclin C subfamily.</text>
</comment>
<dbReference type="FunFam" id="1.10.472.10:FF:000004">
    <property type="entry name" value="Cyclin T2"/>
    <property type="match status" value="1"/>
</dbReference>
<dbReference type="InterPro" id="IPR043198">
    <property type="entry name" value="Cyclin/Ssn8"/>
</dbReference>
<gene>
    <name evidence="9" type="ORF">Cfor_09573</name>
</gene>
<feature type="compositionally biased region" description="Basic and acidic residues" evidence="8">
    <location>
        <begin position="450"/>
        <end position="461"/>
    </location>
</feature>
<feature type="compositionally biased region" description="Pro residues" evidence="8">
    <location>
        <begin position="1307"/>
        <end position="1332"/>
    </location>
</feature>
<comment type="subcellular location">
    <subcellularLocation>
        <location evidence="1">Nucleus</location>
    </subcellularLocation>
</comment>
<evidence type="ECO:0000313" key="10">
    <source>
        <dbReference type="Proteomes" id="UP000502823"/>
    </source>
</evidence>
<feature type="compositionally biased region" description="Basic and acidic residues" evidence="8">
    <location>
        <begin position="274"/>
        <end position="288"/>
    </location>
</feature>
<dbReference type="Pfam" id="PF21797">
    <property type="entry name" value="CycT2-like_C"/>
    <property type="match status" value="1"/>
</dbReference>
<dbReference type="CDD" id="cd20539">
    <property type="entry name" value="CYCLIN_CCNT_rpt2"/>
    <property type="match status" value="1"/>
</dbReference>
<dbReference type="PANTHER" id="PTHR10026">
    <property type="entry name" value="CYCLIN"/>
    <property type="match status" value="1"/>
</dbReference>
<accession>A0A6L2PXZ9</accession>
<dbReference type="OrthoDB" id="25002at2759"/>
<protein>
    <submittedName>
        <fullName evidence="9">Uncharacterized protein</fullName>
    </submittedName>
</protein>
<feature type="region of interest" description="Disordered" evidence="8">
    <location>
        <begin position="1291"/>
        <end position="1332"/>
    </location>
</feature>
<reference evidence="10" key="1">
    <citation type="submission" date="2020-01" db="EMBL/GenBank/DDBJ databases">
        <title>Draft genome sequence of the Termite Coptotermes fromosanus.</title>
        <authorList>
            <person name="Itakura S."/>
            <person name="Yosikawa Y."/>
            <person name="Umezawa K."/>
        </authorList>
    </citation>
    <scope>NUCLEOTIDE SEQUENCE [LARGE SCALE GENOMIC DNA]</scope>
</reference>
<evidence type="ECO:0000256" key="8">
    <source>
        <dbReference type="SAM" id="MobiDB-lite"/>
    </source>
</evidence>
<keyword evidence="5" id="KW-0195">Cyclin</keyword>
<evidence type="ECO:0000256" key="4">
    <source>
        <dbReference type="ARBA" id="ARBA00023015"/>
    </source>
</evidence>
<keyword evidence="4" id="KW-0805">Transcription regulation</keyword>
<comment type="caution">
    <text evidence="9">The sequence shown here is derived from an EMBL/GenBank/DDBJ whole genome shotgun (WGS) entry which is preliminary data.</text>
</comment>
<dbReference type="GO" id="GO:0006357">
    <property type="term" value="P:regulation of transcription by RNA polymerase II"/>
    <property type="evidence" value="ECO:0007669"/>
    <property type="project" value="InterPro"/>
</dbReference>
<feature type="compositionally biased region" description="Polar residues" evidence="8">
    <location>
        <begin position="396"/>
        <end position="407"/>
    </location>
</feature>
<dbReference type="Proteomes" id="UP000502823">
    <property type="component" value="Unassembled WGS sequence"/>
</dbReference>
<feature type="region of interest" description="Disordered" evidence="8">
    <location>
        <begin position="193"/>
        <end position="587"/>
    </location>
</feature>
<sequence>MAAASLFLAAKVEEQPRKLEHVIKIAHMCLNRDQPQLDTKSEKYLEQAQDLVFNENVLLQTLGFDVAIDHPHTHVVRCCHLVRASKDLAQTSYFMASNSLHLTTMCLQYKPTVVACFCIHLACKWSNWEIPQSNEGKDWFWYVDKTVSLEQLEQLTAEFLAIFDKCPTKLKRKIMSISATQNPTLPPAICGSLFDTEPRKIRPPDGSQDGPIFHPGASSSSGRPPPHHSSQMPVEPPSKPPTDGESFKKLHQTSSCLPGGSVTSQQPVQAPPRVEYHDYKEKKERERLAQQTAVPRDGHHGVTHISKSMPTNASKHGPVPPGSSGIMGKPGPPHREHKHPPPVGPGSTRVTQARDALRREQSYMREGAKRDNSNQRGGEHMFTPPVRHSEPKEHSLQAQGEHVSSQHHGLPSDSALPLANHLGSGMNSGVNCNVSCRNDTQGPEWTGGEKVSDVDSRHVIEKSNVSGSMKNAENRHLVPLHMDSSSKRSQQQGLESSSRHGHRASATGSGEIRTVKEDLSSKMVSDSSDSQRHLHNHNKHGTSDRLDHGRHRKSGVTEQFTSRQPQPPIEGIVERKPNISEMVERKPKVVDLADRKPNAIDVVDRKPIITDVIERKPNVSDLSDRKQNVAEVNSSPGENRHESVNRRPGVSDVKHQPVQPYQSMKREPKPDINTVKKEDTTVCKTSESPHQGRAKPTISPVPIMSTPSRNGAAVTEVKPAVEARSRRLEASHVVKPVLAVDQPSVTVKLETEVLQQTSLKVSSLGQKPGTVALLPSTPDKAGITVPRESPYPRSGKSRQRTPPSSGNKKTSAALSEISTPVPPFGSPPPTATTPGSVNRLQGLLRSTKRHRTSSSGSEPELVPVVKKLDEIAGYENIIRDSKMGIRLPNRVPDIIPPIRDRNKRDGTNVAVSVIGNSHNDSNSVISSVAKELKTPDLIQPFATQMSDTLSQTSKSACFPDDLGAVAFPDSESTSGTFVQTHIPAPPITSEEALSSANIQSVGIIDISTMEEQVEPQENVVSSACSSLQVSEHHHKSEKKKKKKEHKEHKHKDKDRNREERKHKHKHKDKDKDRHKGEKAESSAPIKITIPKDKISLGSSLEPVAGTGLKFKIQKDRLKGGTDSTDSSPQSAPSGGLKIKISKEVISSFSNSMTGPSGCSSETPSSSRKRDRSSPQSSELVPPPGPPAKTARFNTLSGEQRRSGNVCSIYGKQNGVEHHRRGSHYSTPGGKVRGGRGGPRGNCYMTPALPMQHPQPYQPYPQYYQAFPPPPAGLVPQPFMYGYYPPPASYMYQPPLPVGPVPGVAHPQEPPPLPEGPPPDDNPPPPPPPDSTD</sequence>